<proteinExistence type="inferred from homology"/>
<name>A0A0U1PVQ1_9MICO</name>
<feature type="compositionally biased region" description="Low complexity" evidence="6">
    <location>
        <begin position="258"/>
        <end position="277"/>
    </location>
</feature>
<dbReference type="Pfam" id="PF00877">
    <property type="entry name" value="NLPC_P60"/>
    <property type="match status" value="1"/>
</dbReference>
<accession>A0A0U1PVQ1</accession>
<evidence type="ECO:0000256" key="5">
    <source>
        <dbReference type="SAM" id="Coils"/>
    </source>
</evidence>
<protein>
    <recommendedName>
        <fullName evidence="8">NlpC/P60 domain-containing protein</fullName>
    </recommendedName>
</protein>
<keyword evidence="3" id="KW-0378">Hydrolase</keyword>
<dbReference type="GO" id="GO:0008234">
    <property type="term" value="F:cysteine-type peptidase activity"/>
    <property type="evidence" value="ECO:0007669"/>
    <property type="project" value="UniProtKB-KW"/>
</dbReference>
<dbReference type="PANTHER" id="PTHR47359:SF3">
    <property type="entry name" value="NLP_P60 DOMAIN-CONTAINING PROTEIN-RELATED"/>
    <property type="match status" value="1"/>
</dbReference>
<evidence type="ECO:0000256" key="1">
    <source>
        <dbReference type="ARBA" id="ARBA00007074"/>
    </source>
</evidence>
<dbReference type="PANTHER" id="PTHR47359">
    <property type="entry name" value="PEPTIDOGLYCAN DL-ENDOPEPTIDASE CWLO"/>
    <property type="match status" value="1"/>
</dbReference>
<evidence type="ECO:0000256" key="6">
    <source>
        <dbReference type="SAM" id="MobiDB-lite"/>
    </source>
</evidence>
<dbReference type="InterPro" id="IPR038765">
    <property type="entry name" value="Papain-like_cys_pep_sf"/>
</dbReference>
<feature type="signal peptide" evidence="7">
    <location>
        <begin position="1"/>
        <end position="21"/>
    </location>
</feature>
<dbReference type="Proteomes" id="UP000052979">
    <property type="component" value="Unassembled WGS sequence"/>
</dbReference>
<dbReference type="Gene3D" id="3.90.1720.10">
    <property type="entry name" value="endopeptidase domain like (from Nostoc punctiforme)"/>
    <property type="match status" value="1"/>
</dbReference>
<gene>
    <name evidence="9" type="ORF">VT73_02090</name>
</gene>
<keyword evidence="5" id="KW-0175">Coiled coil</keyword>
<evidence type="ECO:0000259" key="8">
    <source>
        <dbReference type="PROSITE" id="PS51935"/>
    </source>
</evidence>
<feature type="compositionally biased region" description="Pro residues" evidence="6">
    <location>
        <begin position="324"/>
        <end position="338"/>
    </location>
</feature>
<keyword evidence="10" id="KW-1185">Reference proteome</keyword>
<comment type="similarity">
    <text evidence="1">Belongs to the peptidase C40 family.</text>
</comment>
<reference evidence="9 10" key="1">
    <citation type="submission" date="2015-04" db="EMBL/GenBank/DDBJ databases">
        <title>Draft genome sequence of Rathayibacter toxicus strain FH-142 (AKA 70134 or CS 32), a Western Australian isolate.</title>
        <authorList>
            <consortium name="Consortium for Microbial Forensics and Genomics (microFORGE)"/>
            <person name="Knight B.M."/>
            <person name="Roberts D.P."/>
            <person name="Lin D."/>
            <person name="Hari K."/>
            <person name="Fletcher J."/>
            <person name="Melcher U."/>
            <person name="Blagden T."/>
            <person name="Luster D.G."/>
            <person name="Sechler A.J."/>
            <person name="Schneider W.L."/>
            <person name="Winegar R.A."/>
        </authorList>
    </citation>
    <scope>NUCLEOTIDE SEQUENCE [LARGE SCALE GENOMIC DNA]</scope>
    <source>
        <strain evidence="9 10">FH142</strain>
    </source>
</reference>
<feature type="compositionally biased region" description="Low complexity" evidence="6">
    <location>
        <begin position="297"/>
        <end position="323"/>
    </location>
</feature>
<evidence type="ECO:0000313" key="10">
    <source>
        <dbReference type="Proteomes" id="UP000052979"/>
    </source>
</evidence>
<organism evidence="9 10">
    <name type="scientific">Rathayibacter toxicus</name>
    <dbReference type="NCBI Taxonomy" id="145458"/>
    <lineage>
        <taxon>Bacteria</taxon>
        <taxon>Bacillati</taxon>
        <taxon>Actinomycetota</taxon>
        <taxon>Actinomycetes</taxon>
        <taxon>Micrococcales</taxon>
        <taxon>Microbacteriaceae</taxon>
        <taxon>Rathayibacter</taxon>
    </lineage>
</organism>
<feature type="coiled-coil region" evidence="5">
    <location>
        <begin position="74"/>
        <end position="101"/>
    </location>
</feature>
<dbReference type="GO" id="GO:0006508">
    <property type="term" value="P:proteolysis"/>
    <property type="evidence" value="ECO:0007669"/>
    <property type="project" value="UniProtKB-KW"/>
</dbReference>
<dbReference type="AlphaFoldDB" id="A0A0U1PVQ1"/>
<dbReference type="STRING" id="145458.APU90_06615"/>
<feature type="domain" description="NlpC/P60" evidence="8">
    <location>
        <begin position="341"/>
        <end position="464"/>
    </location>
</feature>
<dbReference type="PATRIC" id="fig|145458.8.peg.404"/>
<keyword evidence="7" id="KW-0732">Signal</keyword>
<keyword evidence="2" id="KW-0645">Protease</keyword>
<feature type="chain" id="PRO_5006712948" description="NlpC/P60 domain-containing protein" evidence="7">
    <location>
        <begin position="22"/>
        <end position="464"/>
    </location>
</feature>
<sequence length="464" mass="48209">MTAAFTVTAVTASLGIAPASADDPHYPSWDDVQNAKADEATKRAEIDSITGLIARLQTTVDTAAVTAMQKAEAWRQAKEALDEAAQKVADLKEKTNAASAKAQTSKMRAGLLAAHLSRAAGSDLSTSLVAKGENAGDLLYQLSAMSQLSEQSQRIYADALADKQNAESLASQADVAVTEHQKLSDAADQARAIADAASASAQSALAEQETKSNQLIAQLAMLKDSTVEIETAYLQGEQQRKEAEAAAAAAAERAQAEAAAQARAHAEAAAQEAAAQEAAREAASRAAQPAPAPQPAAPRTAPAAPRTAPAAPRTAPAPQRTAPAPQPAPQPQPQPAPQPQQNAVETAISFATAQLGKRYDLGGMGPDLWDCSGLTKAAYASAGIYVGTHSATNQYNRMAAEGKLVPYSQRQRGDLIFWGGGGDYWHVAIYLGNGKILEAADYGKPVRVWSTWGAPVGMVGRPSA</sequence>
<evidence type="ECO:0000313" key="9">
    <source>
        <dbReference type="EMBL" id="KKM46836.1"/>
    </source>
</evidence>
<dbReference type="InterPro" id="IPR051794">
    <property type="entry name" value="PG_Endopeptidase_C40"/>
</dbReference>
<dbReference type="EMBL" id="LBFI01000012">
    <property type="protein sequence ID" value="KKM46836.1"/>
    <property type="molecule type" value="Genomic_DNA"/>
</dbReference>
<feature type="region of interest" description="Disordered" evidence="6">
    <location>
        <begin position="258"/>
        <end position="342"/>
    </location>
</feature>
<evidence type="ECO:0000256" key="7">
    <source>
        <dbReference type="SAM" id="SignalP"/>
    </source>
</evidence>
<evidence type="ECO:0000256" key="3">
    <source>
        <dbReference type="ARBA" id="ARBA00022801"/>
    </source>
</evidence>
<dbReference type="eggNOG" id="COG0791">
    <property type="taxonomic scope" value="Bacteria"/>
</dbReference>
<evidence type="ECO:0000256" key="2">
    <source>
        <dbReference type="ARBA" id="ARBA00022670"/>
    </source>
</evidence>
<keyword evidence="4" id="KW-0788">Thiol protease</keyword>
<comment type="caution">
    <text evidence="9">The sequence shown here is derived from an EMBL/GenBank/DDBJ whole genome shotgun (WGS) entry which is preliminary data.</text>
</comment>
<dbReference type="SUPFAM" id="SSF54001">
    <property type="entry name" value="Cysteine proteinases"/>
    <property type="match status" value="1"/>
</dbReference>
<dbReference type="PROSITE" id="PS51935">
    <property type="entry name" value="NLPC_P60"/>
    <property type="match status" value="1"/>
</dbReference>
<evidence type="ECO:0000256" key="4">
    <source>
        <dbReference type="ARBA" id="ARBA00022807"/>
    </source>
</evidence>
<dbReference type="InterPro" id="IPR000064">
    <property type="entry name" value="NLP_P60_dom"/>
</dbReference>